<dbReference type="PROSITE" id="PS50234">
    <property type="entry name" value="VWFA"/>
    <property type="match status" value="1"/>
</dbReference>
<dbReference type="PANTHER" id="PTHR37981:SF1">
    <property type="entry name" value="SGNH HYDROLASE-TYPE ESTERASE DOMAIN-CONTAINING PROTEIN"/>
    <property type="match status" value="1"/>
</dbReference>
<feature type="disulfide bond" evidence="2">
    <location>
        <begin position="402"/>
        <end position="424"/>
    </location>
</feature>
<feature type="active site" description="Nucleophile" evidence="1">
    <location>
        <position position="380"/>
    </location>
</feature>
<dbReference type="Proteomes" id="UP000193244">
    <property type="component" value="Unassembled WGS sequence"/>
</dbReference>
<organism evidence="6 7">
    <name type="scientific">Agreia pratensis</name>
    <dbReference type="NCBI Taxonomy" id="150121"/>
    <lineage>
        <taxon>Bacteria</taxon>
        <taxon>Bacillati</taxon>
        <taxon>Actinomycetota</taxon>
        <taxon>Actinomycetes</taxon>
        <taxon>Micrococcales</taxon>
        <taxon>Microbacteriaceae</taxon>
        <taxon>Agreia</taxon>
    </lineage>
</organism>
<feature type="transmembrane region" description="Helical" evidence="3">
    <location>
        <begin position="796"/>
        <end position="819"/>
    </location>
</feature>
<dbReference type="Gene3D" id="3.40.50.1110">
    <property type="entry name" value="SGNH hydrolase"/>
    <property type="match status" value="1"/>
</dbReference>
<evidence type="ECO:0000256" key="1">
    <source>
        <dbReference type="PIRSR" id="PIRSR637460-1"/>
    </source>
</evidence>
<dbReference type="InterPro" id="IPR002035">
    <property type="entry name" value="VWF_A"/>
</dbReference>
<evidence type="ECO:0000259" key="5">
    <source>
        <dbReference type="PROSITE" id="PS50234"/>
    </source>
</evidence>
<dbReference type="AlphaFoldDB" id="A0A1X7KUW0"/>
<dbReference type="EMBL" id="FXAY01000005">
    <property type="protein sequence ID" value="SMG44651.1"/>
    <property type="molecule type" value="Genomic_DNA"/>
</dbReference>
<evidence type="ECO:0000256" key="2">
    <source>
        <dbReference type="PIRSR" id="PIRSR637460-2"/>
    </source>
</evidence>
<evidence type="ECO:0000256" key="3">
    <source>
        <dbReference type="SAM" id="Phobius"/>
    </source>
</evidence>
<dbReference type="SUPFAM" id="SSF53300">
    <property type="entry name" value="vWA-like"/>
    <property type="match status" value="1"/>
</dbReference>
<dbReference type="GO" id="GO:0004806">
    <property type="term" value="F:triacylglycerol lipase activity"/>
    <property type="evidence" value="ECO:0007669"/>
    <property type="project" value="TreeGrafter"/>
</dbReference>
<evidence type="ECO:0000313" key="7">
    <source>
        <dbReference type="Proteomes" id="UP000193244"/>
    </source>
</evidence>
<dbReference type="CDD" id="cd01823">
    <property type="entry name" value="SEST_like"/>
    <property type="match status" value="1"/>
</dbReference>
<dbReference type="InterPro" id="IPR001087">
    <property type="entry name" value="GDSL"/>
</dbReference>
<dbReference type="RefSeq" id="WP_085487293.1">
    <property type="nucleotide sequence ID" value="NZ_FXAY01000005.1"/>
</dbReference>
<reference evidence="7" key="1">
    <citation type="submission" date="2017-04" db="EMBL/GenBank/DDBJ databases">
        <authorList>
            <person name="Varghese N."/>
            <person name="Submissions S."/>
        </authorList>
    </citation>
    <scope>NUCLEOTIDE SEQUENCE [LARGE SCALE GENOMIC DNA]</scope>
    <source>
        <strain evidence="7">VKM Ac-2510</strain>
    </source>
</reference>
<evidence type="ECO:0000256" key="4">
    <source>
        <dbReference type="SAM" id="SignalP"/>
    </source>
</evidence>
<feature type="domain" description="VWFA" evidence="5">
    <location>
        <begin position="50"/>
        <end position="240"/>
    </location>
</feature>
<keyword evidence="4" id="KW-0732">Signal</keyword>
<name>A0A1X7KUW0_9MICO</name>
<feature type="chain" id="PRO_5012100987" evidence="4">
    <location>
        <begin position="28"/>
        <end position="823"/>
    </location>
</feature>
<keyword evidence="3" id="KW-1133">Transmembrane helix</keyword>
<sequence length="823" mass="84786">MRRPAGLAGAVVAISLVLAMGSTPASIAVGAPVATPDNNSTSDPFGEHTPMMVVLDTSGSMNDEIDSVLGNGGRRIDSAQAALLDLVAALGAGQPYGMIAYPGRDAPTVDGCSTGRIETPLADLDPAQASAQIRRMTPDGDTPTGPALLRASQAITDRYGEDSIGVIVLVSDGESNCGTPPCEVAGDIRAAGIDVQVNTVGLQIDGPGEDELRCIADATGGRYVGVDDGDELIDAITGAALARTSVSVSGSESFSVVSGTGAAPGGTMQVTVRSSGRVPAADVRVSLSLALDDETAGSVLVTRPVRFLGNLGVGDERVVSFDVRPDDSLLGPATWNVSVTARNARPQLLHGKSTISDTLGQSALGALFDGVTRVAVVGDSYSSGEGAGSYIEGTDGGDGSKCHRSDTTYAAEIWTMKNVDLIACSGAVTSDFFNSQHSGDADVPPQLTVLRASALSKAPPQAVLLSIGGNDAGFADIATACIFGPVSCDNGIQLDWKGLKDNRTAAIERALAVQPDVADVLRAVDSAVNDASARRNRGGKVAPIVLIPYPRILPETSSGQEAPGGCFVGISAEEVAFLNDFFDALNTSVQLAAYTVRNEGHPVYVVPDVVDAFQPDHTICEGGSQSYAVFDNWDKVSTLHISALLGKSGLLHPNRDGHAAMARAISAWSKSRAARKVTSNAVPTWNPDLVGNEVPWIETVATNLLVPDHAAASAGGSVTVRRSGLSPGSQAVVRLDSSPTVLGTAVADEFGGVAETFRIPADVPVGEHHVVVFGFETDGEPVAVAQEMRIVPPGEIWLWPLVAVGIMLLLLSTGALLLARKRA</sequence>
<dbReference type="SMART" id="SM00327">
    <property type="entry name" value="VWA"/>
    <property type="match status" value="1"/>
</dbReference>
<dbReference type="Pfam" id="PF00657">
    <property type="entry name" value="Lipase_GDSL"/>
    <property type="match status" value="1"/>
</dbReference>
<dbReference type="Pfam" id="PF13519">
    <property type="entry name" value="VWA_2"/>
    <property type="match status" value="1"/>
</dbReference>
<dbReference type="InterPro" id="IPR036514">
    <property type="entry name" value="SGNH_hydro_sf"/>
</dbReference>
<proteinExistence type="predicted"/>
<dbReference type="SUPFAM" id="SSF52266">
    <property type="entry name" value="SGNH hydrolase"/>
    <property type="match status" value="1"/>
</dbReference>
<keyword evidence="3" id="KW-0472">Membrane</keyword>
<keyword evidence="3" id="KW-0812">Transmembrane</keyword>
<dbReference type="STRING" id="150121.SAMN06296010_2902"/>
<feature type="active site" evidence="1">
    <location>
        <position position="652"/>
    </location>
</feature>
<accession>A0A1X7KUW0</accession>
<keyword evidence="7" id="KW-1185">Reference proteome</keyword>
<evidence type="ECO:0000313" key="6">
    <source>
        <dbReference type="EMBL" id="SMG44651.1"/>
    </source>
</evidence>
<keyword evidence="2" id="KW-1015">Disulfide bond</keyword>
<dbReference type="InterPro" id="IPR036465">
    <property type="entry name" value="vWFA_dom_sf"/>
</dbReference>
<feature type="disulfide bond" evidence="2">
    <location>
        <begin position="566"/>
        <end position="620"/>
    </location>
</feature>
<feature type="signal peptide" evidence="4">
    <location>
        <begin position="1"/>
        <end position="27"/>
    </location>
</feature>
<dbReference type="Gene3D" id="3.40.50.410">
    <property type="entry name" value="von Willebrand factor, type A domain"/>
    <property type="match status" value="1"/>
</dbReference>
<dbReference type="GO" id="GO:0019433">
    <property type="term" value="P:triglyceride catabolic process"/>
    <property type="evidence" value="ECO:0007669"/>
    <property type="project" value="TreeGrafter"/>
</dbReference>
<dbReference type="OrthoDB" id="186919at2"/>
<dbReference type="InterPro" id="IPR037460">
    <property type="entry name" value="SEST-like"/>
</dbReference>
<dbReference type="PANTHER" id="PTHR37981">
    <property type="entry name" value="LIPASE 2"/>
    <property type="match status" value="1"/>
</dbReference>
<gene>
    <name evidence="6" type="ORF">SAMN06296010_2902</name>
</gene>
<protein>
    <submittedName>
        <fullName evidence="6">von Willebrand factor type A domain-containing protein</fullName>
    </submittedName>
</protein>